<name>A0A0B7J1I0_9PROT</name>
<dbReference type="Proteomes" id="UP000056322">
    <property type="component" value="Chromosome 1"/>
</dbReference>
<feature type="transmembrane region" description="Helical" evidence="1">
    <location>
        <begin position="182"/>
        <end position="210"/>
    </location>
</feature>
<dbReference type="OrthoDB" id="8556356at2"/>
<dbReference type="HOGENOM" id="CLU_034283_0_0_4"/>
<gene>
    <name evidence="2" type="ORF">BN1209_1557</name>
</gene>
<evidence type="ECO:0000256" key="1">
    <source>
        <dbReference type="SAM" id="Phobius"/>
    </source>
</evidence>
<feature type="transmembrane region" description="Helical" evidence="1">
    <location>
        <begin position="136"/>
        <end position="154"/>
    </location>
</feature>
<dbReference type="EMBL" id="LN794158">
    <property type="protein sequence ID" value="CEN56593.1"/>
    <property type="molecule type" value="Genomic_DNA"/>
</dbReference>
<organism evidence="2 3">
    <name type="scientific">Candidatus Methylopumilus turicensis</name>
    <dbReference type="NCBI Taxonomy" id="1581680"/>
    <lineage>
        <taxon>Bacteria</taxon>
        <taxon>Pseudomonadati</taxon>
        <taxon>Pseudomonadota</taxon>
        <taxon>Betaproteobacteria</taxon>
        <taxon>Nitrosomonadales</taxon>
        <taxon>Methylophilaceae</taxon>
        <taxon>Candidatus Methylopumilus</taxon>
    </lineage>
</organism>
<dbReference type="RefSeq" id="WP_045751658.1">
    <property type="nucleotide sequence ID" value="NZ_LN794158.1"/>
</dbReference>
<keyword evidence="3" id="KW-1185">Reference proteome</keyword>
<feature type="transmembrane region" description="Helical" evidence="1">
    <location>
        <begin position="352"/>
        <end position="378"/>
    </location>
</feature>
<accession>A0A0B7J1I0</accession>
<dbReference type="GO" id="GO:0016740">
    <property type="term" value="F:transferase activity"/>
    <property type="evidence" value="ECO:0007669"/>
    <property type="project" value="UniProtKB-KW"/>
</dbReference>
<dbReference type="KEGG" id="mbac:BN1209_1557"/>
<reference evidence="3" key="1">
    <citation type="submission" date="2014-12" db="EMBL/GenBank/DDBJ databases">
        <authorList>
            <person name="Salcher M.M."/>
        </authorList>
    </citation>
    <scope>NUCLEOTIDE SEQUENCE [LARGE SCALE GENOMIC DNA]</scope>
    <source>
        <strain evidence="3">MMS-10A-171</strain>
    </source>
</reference>
<feature type="transmembrane region" description="Helical" evidence="1">
    <location>
        <begin position="398"/>
        <end position="418"/>
    </location>
</feature>
<dbReference type="STRING" id="1581680.BN1209_1557"/>
<evidence type="ECO:0000313" key="3">
    <source>
        <dbReference type="Proteomes" id="UP000056322"/>
    </source>
</evidence>
<feature type="transmembrane region" description="Helical" evidence="1">
    <location>
        <begin position="302"/>
        <end position="319"/>
    </location>
</feature>
<evidence type="ECO:0000313" key="2">
    <source>
        <dbReference type="EMBL" id="CEN56593.1"/>
    </source>
</evidence>
<feature type="transmembrane region" description="Helical" evidence="1">
    <location>
        <begin position="267"/>
        <end position="290"/>
    </location>
</feature>
<feature type="transmembrane region" description="Helical" evidence="1">
    <location>
        <begin position="325"/>
        <end position="345"/>
    </location>
</feature>
<protein>
    <submittedName>
        <fullName evidence="2">Glycosyl transferase family protein</fullName>
    </submittedName>
</protein>
<feature type="transmembrane region" description="Helical" evidence="1">
    <location>
        <begin position="430"/>
        <end position="449"/>
    </location>
</feature>
<feature type="transmembrane region" description="Helical" evidence="1">
    <location>
        <begin position="104"/>
        <end position="124"/>
    </location>
</feature>
<keyword evidence="2" id="KW-0808">Transferase</keyword>
<keyword evidence="1" id="KW-1133">Transmembrane helix</keyword>
<feature type="transmembrane region" description="Helical" evidence="1">
    <location>
        <begin position="28"/>
        <end position="47"/>
    </location>
</feature>
<sequence>MAFEIDHDWQGNLATPRARIGEVAKTRLLIILCCIWICLGLIGHQPWKPNESTSISIIKSMLAGEHLLTPLAIGDSVIKNPPLYYLSAATFSKALSPLLNTHDAARIASGFWMALTLLLSGMIGRELWGEGMGRQTTFIMLSSIGLIAVAHLLMPEVSALTGSAMAFYGLALARRRPFRASVLLGTGIGISFMSTGLITAAISLFTAILLPMLFKAWRSKSYAIVLGLAAITLAPWMLIWPVLMWHMSPNHLSAWWDNQIQFSQFNHLYTIRTLSWFAWPALPIAGWGVWRFRSSLLSKPKFQLIVTFFIMAFLMIGLKSKNADVAILTLLIPLVAMAGGAAETLKRGAAGALNWFGLVLFGLMGILIWLGWIAIMTGYPAKLSARMHILSGLTEAHINYPALVIALFATLVWGITINAKRSNRAAVTDWAVGITMAWSLLMALWLPMIDSAKSYQSVMLSFKEALPKKHGCINSTGFGQAQQALLDYYTELRVLPLKNTIQPNCDLYLVQEDKHHGHINPGEGWKVIWQGNRPADRHEKFRLYQKIN</sequence>
<keyword evidence="1" id="KW-0812">Transmembrane</keyword>
<dbReference type="AlphaFoldDB" id="A0A0B7J1I0"/>
<feature type="transmembrane region" description="Helical" evidence="1">
    <location>
        <begin position="222"/>
        <end position="247"/>
    </location>
</feature>
<proteinExistence type="predicted"/>
<keyword evidence="1" id="KW-0472">Membrane</keyword>